<dbReference type="OrthoDB" id="3296646at2"/>
<evidence type="ECO:0000256" key="3">
    <source>
        <dbReference type="ARBA" id="ARBA00022989"/>
    </source>
</evidence>
<feature type="domain" description="GtrA/DPMS transmembrane" evidence="6">
    <location>
        <begin position="30"/>
        <end position="146"/>
    </location>
</feature>
<feature type="transmembrane region" description="Helical" evidence="5">
    <location>
        <begin position="27"/>
        <end position="46"/>
    </location>
</feature>
<dbReference type="GO" id="GO:0000271">
    <property type="term" value="P:polysaccharide biosynthetic process"/>
    <property type="evidence" value="ECO:0007669"/>
    <property type="project" value="InterPro"/>
</dbReference>
<evidence type="ECO:0000256" key="5">
    <source>
        <dbReference type="SAM" id="Phobius"/>
    </source>
</evidence>
<dbReference type="GO" id="GO:0016020">
    <property type="term" value="C:membrane"/>
    <property type="evidence" value="ECO:0007669"/>
    <property type="project" value="UniProtKB-SubCell"/>
</dbReference>
<reference evidence="8" key="1">
    <citation type="submission" date="2016-10" db="EMBL/GenBank/DDBJ databases">
        <authorList>
            <person name="Varghese N."/>
            <person name="Submissions S."/>
        </authorList>
    </citation>
    <scope>NUCLEOTIDE SEQUENCE [LARGE SCALE GENOMIC DNA]</scope>
    <source>
        <strain evidence="8">CGMCC 4.3568</strain>
    </source>
</reference>
<name>A0A1I0WSS6_9PSEU</name>
<evidence type="ECO:0000313" key="8">
    <source>
        <dbReference type="Proteomes" id="UP000243799"/>
    </source>
</evidence>
<dbReference type="STRING" id="490629.SAMN05216266_102140"/>
<dbReference type="EMBL" id="FOKG01000002">
    <property type="protein sequence ID" value="SFA91056.1"/>
    <property type="molecule type" value="Genomic_DNA"/>
</dbReference>
<evidence type="ECO:0000256" key="4">
    <source>
        <dbReference type="ARBA" id="ARBA00023136"/>
    </source>
</evidence>
<accession>A0A1I0WSS6</accession>
<feature type="transmembrane region" description="Helical" evidence="5">
    <location>
        <begin position="89"/>
        <end position="111"/>
    </location>
</feature>
<dbReference type="Proteomes" id="UP000243799">
    <property type="component" value="Unassembled WGS sequence"/>
</dbReference>
<keyword evidence="4 5" id="KW-0472">Membrane</keyword>
<evidence type="ECO:0000313" key="7">
    <source>
        <dbReference type="EMBL" id="SFA91056.1"/>
    </source>
</evidence>
<proteinExistence type="predicted"/>
<protein>
    <submittedName>
        <fullName evidence="7">Flippase GtrA (Transmembrane translocase of bactoprenol-linked glucose)</fullName>
    </submittedName>
</protein>
<dbReference type="InterPro" id="IPR007267">
    <property type="entry name" value="GtrA_DPMS_TM"/>
</dbReference>
<organism evidence="7 8">
    <name type="scientific">Amycolatopsis marina</name>
    <dbReference type="NCBI Taxonomy" id="490629"/>
    <lineage>
        <taxon>Bacteria</taxon>
        <taxon>Bacillati</taxon>
        <taxon>Actinomycetota</taxon>
        <taxon>Actinomycetes</taxon>
        <taxon>Pseudonocardiales</taxon>
        <taxon>Pseudonocardiaceae</taxon>
        <taxon>Amycolatopsis</taxon>
    </lineage>
</organism>
<comment type="subcellular location">
    <subcellularLocation>
        <location evidence="1">Membrane</location>
        <topology evidence="1">Multi-pass membrane protein</topology>
    </subcellularLocation>
</comment>
<evidence type="ECO:0000256" key="2">
    <source>
        <dbReference type="ARBA" id="ARBA00022692"/>
    </source>
</evidence>
<dbReference type="RefSeq" id="WP_091670175.1">
    <property type="nucleotide sequence ID" value="NZ_FOKG01000002.1"/>
</dbReference>
<dbReference type="AlphaFoldDB" id="A0A1I0WSS6"/>
<gene>
    <name evidence="7" type="ORF">SAMN05216266_102140</name>
</gene>
<feature type="transmembrane region" description="Helical" evidence="5">
    <location>
        <begin position="123"/>
        <end position="145"/>
    </location>
</feature>
<dbReference type="Pfam" id="PF04138">
    <property type="entry name" value="GtrA_DPMS_TM"/>
    <property type="match status" value="1"/>
</dbReference>
<evidence type="ECO:0000256" key="1">
    <source>
        <dbReference type="ARBA" id="ARBA00004141"/>
    </source>
</evidence>
<keyword evidence="3 5" id="KW-1133">Transmembrane helix</keyword>
<keyword evidence="2 5" id="KW-0812">Transmembrane</keyword>
<sequence>MPTAIPVTGDDPPGATRSRHREFGRHAAWYLAAGGVTTALQAGLFLALRTPFGSYSANLLAIAATTLVNTEFHRRVTFAGTAAPAGRRYLQAALTFVFYAGYGSLVLLVLRSVVAEPTGTLETLVLVATSMLGGACRFFLLRLWVFARH</sequence>
<keyword evidence="8" id="KW-1185">Reference proteome</keyword>
<evidence type="ECO:0000259" key="6">
    <source>
        <dbReference type="Pfam" id="PF04138"/>
    </source>
</evidence>